<evidence type="ECO:0000259" key="8">
    <source>
        <dbReference type="Pfam" id="PF00408"/>
    </source>
</evidence>
<keyword evidence="5 7" id="KW-0460">Magnesium</keyword>
<dbReference type="InterPro" id="IPR005845">
    <property type="entry name" value="A-D-PHexomutase_a/b/a-II"/>
</dbReference>
<dbReference type="SUPFAM" id="SSF55957">
    <property type="entry name" value="Phosphoglucomutase, C-terminal domain"/>
    <property type="match status" value="1"/>
</dbReference>
<evidence type="ECO:0000313" key="13">
    <source>
        <dbReference type="Proteomes" id="UP000705983"/>
    </source>
</evidence>
<dbReference type="InterPro" id="IPR036900">
    <property type="entry name" value="A-D-PHexomutase_C_sf"/>
</dbReference>
<evidence type="ECO:0000256" key="5">
    <source>
        <dbReference type="ARBA" id="ARBA00022842"/>
    </source>
</evidence>
<keyword evidence="13" id="KW-1185">Reference proteome</keyword>
<comment type="cofactor">
    <cofactor evidence="1">
        <name>Mg(2+)</name>
        <dbReference type="ChEBI" id="CHEBI:18420"/>
    </cofactor>
</comment>
<keyword evidence="6" id="KW-0413">Isomerase</keyword>
<dbReference type="PANTHER" id="PTHR45745:SF1">
    <property type="entry name" value="PHOSPHOGLUCOMUTASE 2B-RELATED"/>
    <property type="match status" value="1"/>
</dbReference>
<evidence type="ECO:0000256" key="1">
    <source>
        <dbReference type="ARBA" id="ARBA00001946"/>
    </source>
</evidence>
<keyword evidence="4 7" id="KW-0479">Metal-binding</keyword>
<comment type="caution">
    <text evidence="12">The sequence shown here is derived from an EMBL/GenBank/DDBJ whole genome shotgun (WGS) entry which is preliminary data.</text>
</comment>
<dbReference type="RefSeq" id="WP_187996309.1">
    <property type="nucleotide sequence ID" value="NZ_JACEXG010000002.1"/>
</dbReference>
<dbReference type="Pfam" id="PF00408">
    <property type="entry name" value="PGM_PMM_IV"/>
    <property type="match status" value="1"/>
</dbReference>
<dbReference type="InterPro" id="IPR005843">
    <property type="entry name" value="A-D-PHexomutase_C"/>
</dbReference>
<dbReference type="CDD" id="cd05799">
    <property type="entry name" value="PGM2"/>
    <property type="match status" value="1"/>
</dbReference>
<evidence type="ECO:0000256" key="2">
    <source>
        <dbReference type="ARBA" id="ARBA00010231"/>
    </source>
</evidence>
<dbReference type="Proteomes" id="UP000705983">
    <property type="component" value="Unassembled WGS sequence"/>
</dbReference>
<dbReference type="Pfam" id="PF02879">
    <property type="entry name" value="PGM_PMM_II"/>
    <property type="match status" value="1"/>
</dbReference>
<sequence>MIDIDSWIEHDPDEVTRQELIALKQKAEGGDADAQAEIADRFSGPLEFGTAGLRGAMGGGPFRMNRAVVRKAAAGLVEFLQDKVGRDALIVIGYDARHNSRDFALDTAAVATAAGARALIYPRYLPTPLLAWAVRYLDADAGVMVTASHNPPKDNGYKVYLGGRVVDEDGRGVQIVPPHDSEIAEKIAATPPADEIPVASTGWSLIDESVVEAYLERTRSLIPPEHSSDIKIVHTSMHGVGGETMMKVLKDAGFTNVHEVEEQAQPDPDFPTVSFPNPEEPGALDLAIEKAKKVGADLVIANDPDADRCSIAIPTSTGWRQLNGDEIGSVLGEQIAKIGAITGGTFASSVVSSRLLKEIAGRHGIAHATTLTGFKWIARAPQIIFGYEEAIGFCVDPEGVKDKDGITAGLLFAYIAAQLKTRGQTVEDQLDHLAQTHGVYLTAPVTIRVSDLSLMPATMAHLRAHSPETLAGSAVTSVSDLSEGTPDLPPTDAIILLNELGDRAVVRPSGTEPKVKCYLEVIEPVATTVQAAREAASKRMSHLQKDMSAALALPSDS</sequence>
<feature type="domain" description="Alpha-D-phosphohexomutase C-terminal" evidence="8">
    <location>
        <begin position="503"/>
        <end position="526"/>
    </location>
</feature>
<dbReference type="SUPFAM" id="SSF53738">
    <property type="entry name" value="Phosphoglucomutase, first 3 domains"/>
    <property type="match status" value="3"/>
</dbReference>
<dbReference type="Gene3D" id="3.40.120.10">
    <property type="entry name" value="Alpha-D-Glucose-1,6-Bisphosphate, subunit A, domain 3"/>
    <property type="match status" value="3"/>
</dbReference>
<dbReference type="InterPro" id="IPR005841">
    <property type="entry name" value="Alpha-D-phosphohexomutase_SF"/>
</dbReference>
<dbReference type="EMBL" id="JAFFJS010000002">
    <property type="protein sequence ID" value="MBM9432941.1"/>
    <property type="molecule type" value="Genomic_DNA"/>
</dbReference>
<gene>
    <name evidence="12" type="ORF">JVW63_04410</name>
</gene>
<evidence type="ECO:0000256" key="4">
    <source>
        <dbReference type="ARBA" id="ARBA00022723"/>
    </source>
</evidence>
<feature type="domain" description="Alpha-D-phosphohexomutase alpha/beta/alpha" evidence="10">
    <location>
        <begin position="213"/>
        <end position="312"/>
    </location>
</feature>
<evidence type="ECO:0000259" key="9">
    <source>
        <dbReference type="Pfam" id="PF02878"/>
    </source>
</evidence>
<keyword evidence="3" id="KW-0597">Phosphoprotein</keyword>
<feature type="domain" description="Alpha-D-phosphohexomutase alpha/beta/alpha" evidence="11">
    <location>
        <begin position="323"/>
        <end position="433"/>
    </location>
</feature>
<dbReference type="PROSITE" id="PS00710">
    <property type="entry name" value="PGM_PMM"/>
    <property type="match status" value="1"/>
</dbReference>
<organism evidence="12 13">
    <name type="scientific">Flaviflexus equikiangi</name>
    <dbReference type="NCBI Taxonomy" id="2758573"/>
    <lineage>
        <taxon>Bacteria</taxon>
        <taxon>Bacillati</taxon>
        <taxon>Actinomycetota</taxon>
        <taxon>Actinomycetes</taxon>
        <taxon>Actinomycetales</taxon>
        <taxon>Actinomycetaceae</taxon>
        <taxon>Flaviflexus</taxon>
    </lineage>
</organism>
<evidence type="ECO:0000256" key="3">
    <source>
        <dbReference type="ARBA" id="ARBA00022553"/>
    </source>
</evidence>
<dbReference type="InterPro" id="IPR005844">
    <property type="entry name" value="A-D-PHexomutase_a/b/a-I"/>
</dbReference>
<dbReference type="Pfam" id="PF02878">
    <property type="entry name" value="PGM_PMM_I"/>
    <property type="match status" value="1"/>
</dbReference>
<dbReference type="InterPro" id="IPR005846">
    <property type="entry name" value="A-D-PHexomutase_a/b/a-III"/>
</dbReference>
<accession>A0ABS2THD2</accession>
<proteinExistence type="inferred from homology"/>
<dbReference type="Pfam" id="PF02880">
    <property type="entry name" value="PGM_PMM_III"/>
    <property type="match status" value="1"/>
</dbReference>
<evidence type="ECO:0000313" key="12">
    <source>
        <dbReference type="EMBL" id="MBM9432941.1"/>
    </source>
</evidence>
<evidence type="ECO:0000259" key="11">
    <source>
        <dbReference type="Pfam" id="PF02880"/>
    </source>
</evidence>
<dbReference type="Gene3D" id="3.30.310.50">
    <property type="entry name" value="Alpha-D-phosphohexomutase, C-terminal domain"/>
    <property type="match status" value="1"/>
</dbReference>
<name>A0ABS2THD2_9ACTO</name>
<dbReference type="PRINTS" id="PR00509">
    <property type="entry name" value="PGMPMM"/>
</dbReference>
<dbReference type="InterPro" id="IPR016055">
    <property type="entry name" value="A-D-PHexomutase_a/b/a-I/II/III"/>
</dbReference>
<dbReference type="InterPro" id="IPR016066">
    <property type="entry name" value="A-D-PHexomutase_CS"/>
</dbReference>
<evidence type="ECO:0000256" key="6">
    <source>
        <dbReference type="ARBA" id="ARBA00023235"/>
    </source>
</evidence>
<comment type="similarity">
    <text evidence="2 7">Belongs to the phosphohexose mutase family.</text>
</comment>
<feature type="domain" description="Alpha-D-phosphohexomutase alpha/beta/alpha" evidence="9">
    <location>
        <begin position="47"/>
        <end position="189"/>
    </location>
</feature>
<evidence type="ECO:0000256" key="7">
    <source>
        <dbReference type="RuleBase" id="RU004326"/>
    </source>
</evidence>
<evidence type="ECO:0000259" key="10">
    <source>
        <dbReference type="Pfam" id="PF02879"/>
    </source>
</evidence>
<protein>
    <submittedName>
        <fullName evidence="12">Phospho-sugar mutase</fullName>
    </submittedName>
</protein>
<dbReference type="PANTHER" id="PTHR45745">
    <property type="entry name" value="PHOSPHOMANNOMUTASE 45A"/>
    <property type="match status" value="1"/>
</dbReference>
<reference evidence="13" key="1">
    <citation type="submission" date="2021-02" db="EMBL/GenBank/DDBJ databases">
        <title>Leucobacter sp. CX169.</title>
        <authorList>
            <person name="Cheng Y."/>
        </authorList>
    </citation>
    <scope>NUCLEOTIDE SEQUENCE [LARGE SCALE GENOMIC DNA]</scope>
    <source>
        <strain evidence="13">JY899</strain>
    </source>
</reference>